<name>A0A834X8A2_9FABA</name>
<keyword evidence="3" id="KW-1185">Reference proteome</keyword>
<feature type="compositionally biased region" description="Polar residues" evidence="1">
    <location>
        <begin position="1"/>
        <end position="18"/>
    </location>
</feature>
<dbReference type="Proteomes" id="UP000634136">
    <property type="component" value="Unassembled WGS sequence"/>
</dbReference>
<evidence type="ECO:0000313" key="3">
    <source>
        <dbReference type="Proteomes" id="UP000634136"/>
    </source>
</evidence>
<protein>
    <submittedName>
        <fullName evidence="2">Uncharacterized protein</fullName>
    </submittedName>
</protein>
<reference evidence="2" key="1">
    <citation type="submission" date="2020-09" db="EMBL/GenBank/DDBJ databases">
        <title>Genome-Enabled Discovery of Anthraquinone Biosynthesis in Senna tora.</title>
        <authorList>
            <person name="Kang S.-H."/>
            <person name="Pandey R.P."/>
            <person name="Lee C.-M."/>
            <person name="Sim J.-S."/>
            <person name="Jeong J.-T."/>
            <person name="Choi B.-S."/>
            <person name="Jung M."/>
            <person name="Ginzburg D."/>
            <person name="Zhao K."/>
            <person name="Won S.Y."/>
            <person name="Oh T.-J."/>
            <person name="Yu Y."/>
            <person name="Kim N.-H."/>
            <person name="Lee O.R."/>
            <person name="Lee T.-H."/>
            <person name="Bashyal P."/>
            <person name="Kim T.-S."/>
            <person name="Lee W.-H."/>
            <person name="Kawkins C."/>
            <person name="Kim C.-K."/>
            <person name="Kim J.S."/>
            <person name="Ahn B.O."/>
            <person name="Rhee S.Y."/>
            <person name="Sohng J.K."/>
        </authorList>
    </citation>
    <scope>NUCLEOTIDE SEQUENCE</scope>
    <source>
        <tissue evidence="2">Leaf</tissue>
    </source>
</reference>
<gene>
    <name evidence="2" type="ORF">G2W53_008249</name>
</gene>
<comment type="caution">
    <text evidence="2">The sequence shown here is derived from an EMBL/GenBank/DDBJ whole genome shotgun (WGS) entry which is preliminary data.</text>
</comment>
<evidence type="ECO:0000313" key="2">
    <source>
        <dbReference type="EMBL" id="KAF7839767.1"/>
    </source>
</evidence>
<sequence>MQKTSNDKNANSRSTNNIRVKKEGSKSVPAKKSNQPKDAS</sequence>
<evidence type="ECO:0000256" key="1">
    <source>
        <dbReference type="SAM" id="MobiDB-lite"/>
    </source>
</evidence>
<organism evidence="2 3">
    <name type="scientific">Senna tora</name>
    <dbReference type="NCBI Taxonomy" id="362788"/>
    <lineage>
        <taxon>Eukaryota</taxon>
        <taxon>Viridiplantae</taxon>
        <taxon>Streptophyta</taxon>
        <taxon>Embryophyta</taxon>
        <taxon>Tracheophyta</taxon>
        <taxon>Spermatophyta</taxon>
        <taxon>Magnoliopsida</taxon>
        <taxon>eudicotyledons</taxon>
        <taxon>Gunneridae</taxon>
        <taxon>Pentapetalae</taxon>
        <taxon>rosids</taxon>
        <taxon>fabids</taxon>
        <taxon>Fabales</taxon>
        <taxon>Fabaceae</taxon>
        <taxon>Caesalpinioideae</taxon>
        <taxon>Cassia clade</taxon>
        <taxon>Senna</taxon>
    </lineage>
</organism>
<feature type="region of interest" description="Disordered" evidence="1">
    <location>
        <begin position="1"/>
        <end position="40"/>
    </location>
</feature>
<proteinExistence type="predicted"/>
<accession>A0A834X8A2</accession>
<dbReference type="AlphaFoldDB" id="A0A834X8A2"/>
<dbReference type="EMBL" id="JAAIUW010000003">
    <property type="protein sequence ID" value="KAF7839767.1"/>
    <property type="molecule type" value="Genomic_DNA"/>
</dbReference>